<gene>
    <name evidence="3" type="ORF">PCL1606_31980</name>
</gene>
<feature type="domain" description="PepSY" evidence="2">
    <location>
        <begin position="8"/>
        <end position="86"/>
    </location>
</feature>
<dbReference type="Proteomes" id="UP000032748">
    <property type="component" value="Chromosome"/>
</dbReference>
<feature type="signal peptide" evidence="1">
    <location>
        <begin position="1"/>
        <end position="23"/>
    </location>
</feature>
<dbReference type="AlphaFoldDB" id="A0A0D5Y113"/>
<dbReference type="OrthoDB" id="9134997at2"/>
<reference evidence="3 4" key="1">
    <citation type="journal article" date="2015" name="Mol. Plant Microbe Interact.">
        <title>Comparative Genomic Analysis of Pseudomonas chlororaphis PCL1606 Reveals New Insight into Antifungal Compounds Involved in Biocontrol.</title>
        <authorList>
            <person name="Calderon C.E."/>
            <person name="Ramos C."/>
            <person name="de Vicente A."/>
            <person name="Cazorla F.M."/>
        </authorList>
    </citation>
    <scope>NUCLEOTIDE SEQUENCE [LARGE SCALE GENOMIC DNA]</scope>
    <source>
        <strain evidence="3 4">PCL1606</strain>
    </source>
</reference>
<protein>
    <submittedName>
        <fullName evidence="3">Peptidase</fullName>
    </submittedName>
</protein>
<evidence type="ECO:0000256" key="1">
    <source>
        <dbReference type="SAM" id="SignalP"/>
    </source>
</evidence>
<accession>A0A0D5Y113</accession>
<sequence length="89" mass="9507">MIKNTLAAVIATATLLSAGAALADRPGAGWVSIEKAIETAKTKAGYIEIYKIEADNDGYWEGEGRKSDGVVYEFRIDGASGNVIRDQKD</sequence>
<dbReference type="RefSeq" id="WP_044462974.1">
    <property type="nucleotide sequence ID" value="NZ_CP011110.1"/>
</dbReference>
<dbReference type="Pfam" id="PF13670">
    <property type="entry name" value="PepSY_2"/>
    <property type="match status" value="1"/>
</dbReference>
<evidence type="ECO:0000313" key="3">
    <source>
        <dbReference type="EMBL" id="AKA24649.1"/>
    </source>
</evidence>
<organism evidence="3 4">
    <name type="scientific">Pseudomonas chlororaphis</name>
    <dbReference type="NCBI Taxonomy" id="587753"/>
    <lineage>
        <taxon>Bacteria</taxon>
        <taxon>Pseudomonadati</taxon>
        <taxon>Pseudomonadota</taxon>
        <taxon>Gammaproteobacteria</taxon>
        <taxon>Pseudomonadales</taxon>
        <taxon>Pseudomonadaceae</taxon>
        <taxon>Pseudomonas</taxon>
    </lineage>
</organism>
<dbReference type="PATRIC" id="fig|587753.10.peg.3191"/>
<name>A0A0D5Y113_9PSED</name>
<dbReference type="Gene3D" id="3.10.450.40">
    <property type="match status" value="1"/>
</dbReference>
<dbReference type="KEGG" id="pcz:PCL1606_31980"/>
<dbReference type="EMBL" id="CP011110">
    <property type="protein sequence ID" value="AKA24649.1"/>
    <property type="molecule type" value="Genomic_DNA"/>
</dbReference>
<evidence type="ECO:0000259" key="2">
    <source>
        <dbReference type="Pfam" id="PF13670"/>
    </source>
</evidence>
<dbReference type="InterPro" id="IPR025711">
    <property type="entry name" value="PepSY"/>
</dbReference>
<feature type="chain" id="PRO_5002299374" evidence="1">
    <location>
        <begin position="24"/>
        <end position="89"/>
    </location>
</feature>
<evidence type="ECO:0000313" key="4">
    <source>
        <dbReference type="Proteomes" id="UP000032748"/>
    </source>
</evidence>
<keyword evidence="1" id="KW-0732">Signal</keyword>
<proteinExistence type="predicted"/>